<proteinExistence type="predicted"/>
<protein>
    <submittedName>
        <fullName evidence="1">Uncharacterized protein</fullName>
    </submittedName>
</protein>
<evidence type="ECO:0000313" key="2">
    <source>
        <dbReference type="Proteomes" id="UP000663720"/>
    </source>
</evidence>
<sequence>MLIGLDSMESVRKLLKQNFDVIQDDNLMHFKNCTIWRVVIKDTFTPDKGIIIIDIVFADRDIYKNAVTDTISLQINNTVIPVVKPKHLIEIKKLSGRAIDLLDIQALEEAEQEMGKPVLKIYNASQGILPDNYKFDREEAHER</sequence>
<reference evidence="1" key="1">
    <citation type="journal article" date="2021" name="Microb. Physiol.">
        <title>Proteogenomic Insights into the Physiology of Marine, Sulfate-Reducing, Filamentous Desulfonema limicola and Desulfonema magnum.</title>
        <authorList>
            <person name="Schnaars V."/>
            <person name="Wohlbrand L."/>
            <person name="Scheve S."/>
            <person name="Hinrichs C."/>
            <person name="Reinhardt R."/>
            <person name="Rabus R."/>
        </authorList>
    </citation>
    <scope>NUCLEOTIDE SEQUENCE</scope>
    <source>
        <strain evidence="1">5ac10</strain>
    </source>
</reference>
<name>A0A975BDM1_9BACT</name>
<dbReference type="Proteomes" id="UP000663720">
    <property type="component" value="Chromosome"/>
</dbReference>
<dbReference type="KEGG" id="dli:dnl_56710"/>
<dbReference type="EMBL" id="CP061799">
    <property type="protein sequence ID" value="QTA83275.1"/>
    <property type="molecule type" value="Genomic_DNA"/>
</dbReference>
<organism evidence="1 2">
    <name type="scientific">Desulfonema limicola</name>
    <dbReference type="NCBI Taxonomy" id="45656"/>
    <lineage>
        <taxon>Bacteria</taxon>
        <taxon>Pseudomonadati</taxon>
        <taxon>Thermodesulfobacteriota</taxon>
        <taxon>Desulfobacteria</taxon>
        <taxon>Desulfobacterales</taxon>
        <taxon>Desulfococcaceae</taxon>
        <taxon>Desulfonema</taxon>
    </lineage>
</organism>
<dbReference type="AlphaFoldDB" id="A0A975BDM1"/>
<accession>A0A975BDM1</accession>
<evidence type="ECO:0000313" key="1">
    <source>
        <dbReference type="EMBL" id="QTA83275.1"/>
    </source>
</evidence>
<keyword evidence="2" id="KW-1185">Reference proteome</keyword>
<gene>
    <name evidence="1" type="ORF">dnl_56710</name>
</gene>